<evidence type="ECO:0000313" key="2">
    <source>
        <dbReference type="EMBL" id="SNV67602.1"/>
    </source>
</evidence>
<protein>
    <submittedName>
        <fullName evidence="2">Uncharacterized protein</fullName>
    </submittedName>
</protein>
<dbReference type="RefSeq" id="WP_095066067.1">
    <property type="nucleotide sequence ID" value="NZ_LT906470.1"/>
</dbReference>
<reference evidence="2 3" key="1">
    <citation type="submission" date="2017-06" db="EMBL/GenBank/DDBJ databases">
        <authorList>
            <consortium name="Pathogen Informatics"/>
        </authorList>
    </citation>
    <scope>NUCLEOTIDE SEQUENCE [LARGE SCALE GENOMIC DNA]</scope>
    <source>
        <strain evidence="2 3">NCTC12018</strain>
    </source>
</reference>
<dbReference type="KEGG" id="vrm:44547418_01121"/>
<organism evidence="2 3">
    <name type="scientific">Veillonella rodentium</name>
    <dbReference type="NCBI Taxonomy" id="248315"/>
    <lineage>
        <taxon>Bacteria</taxon>
        <taxon>Bacillati</taxon>
        <taxon>Bacillota</taxon>
        <taxon>Negativicutes</taxon>
        <taxon>Veillonellales</taxon>
        <taxon>Veillonellaceae</taxon>
        <taxon>Veillonella</taxon>
    </lineage>
</organism>
<keyword evidence="1" id="KW-0472">Membrane</keyword>
<keyword evidence="1" id="KW-1133">Transmembrane helix</keyword>
<sequence length="66" mass="7582">MINAIKQFLEDRKLFKQAAKDLNNKELQAKAKYAYEHRGDTMITLIDGLAIVCAVLILIGIVWCWM</sequence>
<gene>
    <name evidence="2" type="ORF">SAMEA44547418_01121</name>
</gene>
<dbReference type="AlphaFoldDB" id="A0A239Z8V6"/>
<name>A0A239Z8V6_9FIRM</name>
<evidence type="ECO:0000256" key="1">
    <source>
        <dbReference type="SAM" id="Phobius"/>
    </source>
</evidence>
<proteinExistence type="predicted"/>
<feature type="transmembrane region" description="Helical" evidence="1">
    <location>
        <begin position="42"/>
        <end position="65"/>
    </location>
</feature>
<keyword evidence="3" id="KW-1185">Reference proteome</keyword>
<dbReference type="EMBL" id="LT906470">
    <property type="protein sequence ID" value="SNV67602.1"/>
    <property type="molecule type" value="Genomic_DNA"/>
</dbReference>
<dbReference type="Proteomes" id="UP000214973">
    <property type="component" value="Chromosome 1"/>
</dbReference>
<evidence type="ECO:0000313" key="3">
    <source>
        <dbReference type="Proteomes" id="UP000214973"/>
    </source>
</evidence>
<keyword evidence="1" id="KW-0812">Transmembrane</keyword>
<accession>A0A239Z8V6</accession>